<dbReference type="Proteomes" id="UP000624701">
    <property type="component" value="Unassembled WGS sequence"/>
</dbReference>
<evidence type="ECO:0000313" key="2">
    <source>
        <dbReference type="Proteomes" id="UP000624701"/>
    </source>
</evidence>
<sequence>MRQTMHLTAQYLATAAISFIEKKADDSHTNLGWTNHNLVTHPFPNGDKLGLNYENFSLEWIAQNGNKEHFLLDGKTHKDIVYWISLTSINNGITKPYSYNLHYEIPNNIIENSYQFQLAQQNELSQLIKNRDLALDVISNVLQSNNYKSPIRIWPHHFDTGAFFYINENLSIGIGMAMPDTLINDFYFYISGYNGHDSVDIINPTSHKNYYGDSWKGFALSIKNLNKEAAIDFCKTAINTYKKSIK</sequence>
<comment type="caution">
    <text evidence="1">The sequence shown here is derived from an EMBL/GenBank/DDBJ whole genome shotgun (WGS) entry which is preliminary data.</text>
</comment>
<evidence type="ECO:0000313" key="1">
    <source>
        <dbReference type="EMBL" id="GGI55808.1"/>
    </source>
</evidence>
<dbReference type="RefSeq" id="WP_188372752.1">
    <property type="nucleotide sequence ID" value="NZ_BMDQ01000001.1"/>
</dbReference>
<accession>A0ABQ2BY23</accession>
<keyword evidence="2" id="KW-1185">Reference proteome</keyword>
<proteinExistence type="predicted"/>
<reference evidence="2" key="1">
    <citation type="journal article" date="2019" name="Int. J. Syst. Evol. Microbiol.">
        <title>The Global Catalogue of Microorganisms (GCM) 10K type strain sequencing project: providing services to taxonomists for standard genome sequencing and annotation.</title>
        <authorList>
            <consortium name="The Broad Institute Genomics Platform"/>
            <consortium name="The Broad Institute Genome Sequencing Center for Infectious Disease"/>
            <person name="Wu L."/>
            <person name="Ma J."/>
        </authorList>
    </citation>
    <scope>NUCLEOTIDE SEQUENCE [LARGE SCALE GENOMIC DNA]</scope>
    <source>
        <strain evidence="2">CCM 8681</strain>
    </source>
</reference>
<name>A0ABQ2BY23_9FLAO</name>
<protein>
    <recommendedName>
        <fullName evidence="3">DUF4132 domain-containing protein</fullName>
    </recommendedName>
</protein>
<dbReference type="EMBL" id="BMDQ01000001">
    <property type="protein sequence ID" value="GGI55808.1"/>
    <property type="molecule type" value="Genomic_DNA"/>
</dbReference>
<organism evidence="1 2">
    <name type="scientific">Winogradskyella haliclonae</name>
    <dbReference type="NCBI Taxonomy" id="2048558"/>
    <lineage>
        <taxon>Bacteria</taxon>
        <taxon>Pseudomonadati</taxon>
        <taxon>Bacteroidota</taxon>
        <taxon>Flavobacteriia</taxon>
        <taxon>Flavobacteriales</taxon>
        <taxon>Flavobacteriaceae</taxon>
        <taxon>Winogradskyella</taxon>
    </lineage>
</organism>
<evidence type="ECO:0008006" key="3">
    <source>
        <dbReference type="Google" id="ProtNLM"/>
    </source>
</evidence>
<gene>
    <name evidence="1" type="ORF">GCM10011444_01170</name>
</gene>